<dbReference type="InterPro" id="IPR012318">
    <property type="entry name" value="HTH_CRP"/>
</dbReference>
<sequence length="130" mass="13559">AFFPRGAFLKELGQNQVLAAGLITSLARLCHQLAGLVEQLSLSDVSGRLARYVTDLARRKGVALEKGAQVRLDLAKGELARHLGTAPETLSRALGRLAALDLVAVEGPVLTVRNPEGLQALAGGLAPEGS</sequence>
<accession>X0VWW2</accession>
<comment type="caution">
    <text evidence="2">The sequence shown here is derived from an EMBL/GenBank/DDBJ whole genome shotgun (WGS) entry which is preliminary data.</text>
</comment>
<name>X0VWW2_9ZZZZ</name>
<protein>
    <recommendedName>
        <fullName evidence="1">HTH crp-type domain-containing protein</fullName>
    </recommendedName>
</protein>
<dbReference type="InterPro" id="IPR014710">
    <property type="entry name" value="RmlC-like_jellyroll"/>
</dbReference>
<dbReference type="PROSITE" id="PS51063">
    <property type="entry name" value="HTH_CRP_2"/>
    <property type="match status" value="1"/>
</dbReference>
<evidence type="ECO:0000313" key="2">
    <source>
        <dbReference type="EMBL" id="GAG22924.1"/>
    </source>
</evidence>
<reference evidence="2" key="1">
    <citation type="journal article" date="2014" name="Front. Microbiol.">
        <title>High frequency of phylogenetically diverse reductive dehalogenase-homologous genes in deep subseafloor sedimentary metagenomes.</title>
        <authorList>
            <person name="Kawai M."/>
            <person name="Futagami T."/>
            <person name="Toyoda A."/>
            <person name="Takaki Y."/>
            <person name="Nishi S."/>
            <person name="Hori S."/>
            <person name="Arai W."/>
            <person name="Tsubouchi T."/>
            <person name="Morono Y."/>
            <person name="Uchiyama I."/>
            <person name="Ito T."/>
            <person name="Fujiyama A."/>
            <person name="Inagaki F."/>
            <person name="Takami H."/>
        </authorList>
    </citation>
    <scope>NUCLEOTIDE SEQUENCE</scope>
    <source>
        <strain evidence="2">Expedition CK06-06</strain>
    </source>
</reference>
<dbReference type="SMART" id="SM00419">
    <property type="entry name" value="HTH_CRP"/>
    <property type="match status" value="1"/>
</dbReference>
<gene>
    <name evidence="2" type="ORF">S01H1_51411</name>
</gene>
<proteinExistence type="predicted"/>
<dbReference type="Gene3D" id="2.60.120.10">
    <property type="entry name" value="Jelly Rolls"/>
    <property type="match status" value="1"/>
</dbReference>
<dbReference type="Pfam" id="PF13545">
    <property type="entry name" value="HTH_Crp_2"/>
    <property type="match status" value="1"/>
</dbReference>
<organism evidence="2">
    <name type="scientific">marine sediment metagenome</name>
    <dbReference type="NCBI Taxonomy" id="412755"/>
    <lineage>
        <taxon>unclassified sequences</taxon>
        <taxon>metagenomes</taxon>
        <taxon>ecological metagenomes</taxon>
    </lineage>
</organism>
<dbReference type="GO" id="GO:0003677">
    <property type="term" value="F:DNA binding"/>
    <property type="evidence" value="ECO:0007669"/>
    <property type="project" value="InterPro"/>
</dbReference>
<dbReference type="EMBL" id="BARS01033174">
    <property type="protein sequence ID" value="GAG22924.1"/>
    <property type="molecule type" value="Genomic_DNA"/>
</dbReference>
<dbReference type="AlphaFoldDB" id="X0VWW2"/>
<dbReference type="SUPFAM" id="SSF46785">
    <property type="entry name" value="Winged helix' DNA-binding domain"/>
    <property type="match status" value="1"/>
</dbReference>
<feature type="domain" description="HTH crp-type" evidence="1">
    <location>
        <begin position="43"/>
        <end position="116"/>
    </location>
</feature>
<dbReference type="GO" id="GO:0006355">
    <property type="term" value="P:regulation of DNA-templated transcription"/>
    <property type="evidence" value="ECO:0007669"/>
    <property type="project" value="InterPro"/>
</dbReference>
<dbReference type="InterPro" id="IPR036390">
    <property type="entry name" value="WH_DNA-bd_sf"/>
</dbReference>
<evidence type="ECO:0000259" key="1">
    <source>
        <dbReference type="PROSITE" id="PS51063"/>
    </source>
</evidence>
<feature type="non-terminal residue" evidence="2">
    <location>
        <position position="1"/>
    </location>
</feature>